<dbReference type="CDD" id="cd00090">
    <property type="entry name" value="HTH_ARSR"/>
    <property type="match status" value="1"/>
</dbReference>
<name>A0A160F4D4_9BACL</name>
<proteinExistence type="predicted"/>
<protein>
    <submittedName>
        <fullName evidence="5">Bacterial regulatory, arsR family protein</fullName>
    </submittedName>
</protein>
<dbReference type="PROSITE" id="PS51118">
    <property type="entry name" value="HTH_HXLR"/>
    <property type="match status" value="1"/>
</dbReference>
<dbReference type="SUPFAM" id="SSF46785">
    <property type="entry name" value="Winged helix' DNA-binding domain"/>
    <property type="match status" value="1"/>
</dbReference>
<evidence type="ECO:0000256" key="1">
    <source>
        <dbReference type="ARBA" id="ARBA00023015"/>
    </source>
</evidence>
<dbReference type="PANTHER" id="PTHR33204:SF1">
    <property type="entry name" value="TRANSCRIPTIONAL REGULATOR, MARR FAMILY"/>
    <property type="match status" value="1"/>
</dbReference>
<gene>
    <name evidence="5" type="ORF">GFC30_2308</name>
</gene>
<keyword evidence="3" id="KW-0804">Transcription</keyword>
<keyword evidence="2" id="KW-0238">DNA-binding</keyword>
<evidence type="ECO:0000256" key="2">
    <source>
        <dbReference type="ARBA" id="ARBA00023125"/>
    </source>
</evidence>
<dbReference type="PATRIC" id="fig|294699.3.peg.2388"/>
<sequence>MSEQKRNVDICASPGLCPKFEAAMKLLSKRWVGLIVSQLLEGKRRFSEIEASLPISGKLLSERLKELEEAGIVERNVYPETPVRIEYVLTEKGKALKPVMEAIERWAQTWESNKDGSRQ</sequence>
<evidence type="ECO:0000313" key="6">
    <source>
        <dbReference type="Proteomes" id="UP000076865"/>
    </source>
</evidence>
<dbReference type="EMBL" id="CP015438">
    <property type="protein sequence ID" value="ANB60762.1"/>
    <property type="molecule type" value="Genomic_DNA"/>
</dbReference>
<evidence type="ECO:0000313" key="5">
    <source>
        <dbReference type="EMBL" id="ANB60762.1"/>
    </source>
</evidence>
<dbReference type="Pfam" id="PF01638">
    <property type="entry name" value="HxlR"/>
    <property type="match status" value="1"/>
</dbReference>
<organism evidence="5 6">
    <name type="scientific">Anoxybacteroides amylolyticum</name>
    <dbReference type="NCBI Taxonomy" id="294699"/>
    <lineage>
        <taxon>Bacteria</taxon>
        <taxon>Bacillati</taxon>
        <taxon>Bacillota</taxon>
        <taxon>Bacilli</taxon>
        <taxon>Bacillales</taxon>
        <taxon>Anoxybacillaceae</taxon>
        <taxon>Anoxybacteroides</taxon>
    </lineage>
</organism>
<dbReference type="Proteomes" id="UP000076865">
    <property type="component" value="Chromosome"/>
</dbReference>
<dbReference type="InterPro" id="IPR002577">
    <property type="entry name" value="HTH_HxlR"/>
</dbReference>
<dbReference type="InterPro" id="IPR036388">
    <property type="entry name" value="WH-like_DNA-bd_sf"/>
</dbReference>
<dbReference type="GO" id="GO:0003677">
    <property type="term" value="F:DNA binding"/>
    <property type="evidence" value="ECO:0007669"/>
    <property type="project" value="UniProtKB-KW"/>
</dbReference>
<keyword evidence="1" id="KW-0805">Transcription regulation</keyword>
<dbReference type="AlphaFoldDB" id="A0A160F4D4"/>
<keyword evidence="6" id="KW-1185">Reference proteome</keyword>
<dbReference type="InterPro" id="IPR036390">
    <property type="entry name" value="WH_DNA-bd_sf"/>
</dbReference>
<dbReference type="KEGG" id="aamy:GFC30_2308"/>
<reference evidence="5 6" key="1">
    <citation type="journal article" date="2006" name="Syst. Appl. Microbiol.">
        <title>Anoxybacillus amylolyticus sp. nov., a thermophilic amylase producing bacterium isolated from Mount Rittmann (Antarctica).</title>
        <authorList>
            <person name="Poli A."/>
            <person name="Esposito E."/>
            <person name="Lama L."/>
            <person name="Orlando P."/>
            <person name="Nicolaus G."/>
            <person name="de Appolonia F."/>
            <person name="Gambacorta A."/>
            <person name="Nicolaus B."/>
        </authorList>
    </citation>
    <scope>NUCLEOTIDE SEQUENCE [LARGE SCALE GENOMIC DNA]</scope>
    <source>
        <strain evidence="5 6">DSM 15939</strain>
    </source>
</reference>
<feature type="domain" description="HTH hxlR-type" evidence="4">
    <location>
        <begin position="17"/>
        <end position="115"/>
    </location>
</feature>
<evidence type="ECO:0000256" key="3">
    <source>
        <dbReference type="ARBA" id="ARBA00023163"/>
    </source>
</evidence>
<evidence type="ECO:0000259" key="4">
    <source>
        <dbReference type="PROSITE" id="PS51118"/>
    </source>
</evidence>
<dbReference type="PANTHER" id="PTHR33204">
    <property type="entry name" value="TRANSCRIPTIONAL REGULATOR, MARR FAMILY"/>
    <property type="match status" value="1"/>
</dbReference>
<dbReference type="InterPro" id="IPR011991">
    <property type="entry name" value="ArsR-like_HTH"/>
</dbReference>
<accession>A0A160F4D4</accession>
<dbReference type="Gene3D" id="1.10.10.10">
    <property type="entry name" value="Winged helix-like DNA-binding domain superfamily/Winged helix DNA-binding domain"/>
    <property type="match status" value="1"/>
</dbReference>